<organism evidence="4 5">
    <name type="scientific">Lithocarpus litseifolius</name>
    <dbReference type="NCBI Taxonomy" id="425828"/>
    <lineage>
        <taxon>Eukaryota</taxon>
        <taxon>Viridiplantae</taxon>
        <taxon>Streptophyta</taxon>
        <taxon>Embryophyta</taxon>
        <taxon>Tracheophyta</taxon>
        <taxon>Spermatophyta</taxon>
        <taxon>Magnoliopsida</taxon>
        <taxon>eudicotyledons</taxon>
        <taxon>Gunneridae</taxon>
        <taxon>Pentapetalae</taxon>
        <taxon>rosids</taxon>
        <taxon>fabids</taxon>
        <taxon>Fagales</taxon>
        <taxon>Fagaceae</taxon>
        <taxon>Lithocarpus</taxon>
    </lineage>
</organism>
<evidence type="ECO:0000259" key="3">
    <source>
        <dbReference type="Pfam" id="PF14383"/>
    </source>
</evidence>
<feature type="compositionally biased region" description="Low complexity" evidence="1">
    <location>
        <begin position="102"/>
        <end position="111"/>
    </location>
</feature>
<feature type="compositionally biased region" description="Polar residues" evidence="1">
    <location>
        <begin position="490"/>
        <end position="499"/>
    </location>
</feature>
<feature type="domain" description="DUF4378" evidence="2">
    <location>
        <begin position="634"/>
        <end position="773"/>
    </location>
</feature>
<comment type="caution">
    <text evidence="4">The sequence shown here is derived from an EMBL/GenBank/DDBJ whole genome shotgun (WGS) entry which is preliminary data.</text>
</comment>
<dbReference type="GO" id="GO:0051513">
    <property type="term" value="P:regulation of monopolar cell growth"/>
    <property type="evidence" value="ECO:0007669"/>
    <property type="project" value="InterPro"/>
</dbReference>
<feature type="domain" description="DUF3741" evidence="3">
    <location>
        <begin position="189"/>
        <end position="205"/>
    </location>
</feature>
<feature type="compositionally biased region" description="Basic and acidic residues" evidence="1">
    <location>
        <begin position="465"/>
        <end position="474"/>
    </location>
</feature>
<dbReference type="Pfam" id="PF14383">
    <property type="entry name" value="VARLMGL"/>
    <property type="match status" value="1"/>
</dbReference>
<keyword evidence="5" id="KW-1185">Reference proteome</keyword>
<dbReference type="PANTHER" id="PTHR31680">
    <property type="entry name" value="LONGIFOLIA PROTEIN"/>
    <property type="match status" value="1"/>
</dbReference>
<dbReference type="PANTHER" id="PTHR31680:SF12">
    <property type="entry name" value="OS11G0587300 PROTEIN"/>
    <property type="match status" value="1"/>
</dbReference>
<feature type="region of interest" description="Disordered" evidence="1">
    <location>
        <begin position="53"/>
        <end position="127"/>
    </location>
</feature>
<evidence type="ECO:0000313" key="5">
    <source>
        <dbReference type="Proteomes" id="UP001459277"/>
    </source>
</evidence>
<evidence type="ECO:0000259" key="2">
    <source>
        <dbReference type="Pfam" id="PF14309"/>
    </source>
</evidence>
<sequence>MTTGIMQEQNNLEKVKHIEKQMGCMSGFLQIFDRHQILTGKRFYSAKRLPPATAVESETESEKSMVSASPSVSKELEKQQQARSAPSPERPKQQSQLPELRSPVPESATPSETPPPPTKSPHPFPVFELKEGTKSSWKFSREAPRLSLDSRAVVDAKGSLKPREIRTNGAFLLSNRCGAVESDKQSNTNSKSPSVIARLMGLESLQDSDPEPVKKAELRRSASESRVSRDLFQYGNNFNFQVMRPTNQNLNSQSNNVSNNVIRENVGYVVAKETHRFGDRPVRNHNHNVKTEAARTVSYRGMAQRKSFVDSADFFPEQAKRGVSIYGEIEKRLRMRGIEEPSKDLETLKHILEALQLKGLLHSKKAKNQMSHQNFVYDRNGESPIVVMRPARSPANRISRVGNESLPSSFRSRPGPRRNTNEVSPAVSPRRDRPEIDRNGRYQARGRNANSPTRSESNVRSPSRRRIDSVENRRVSPVQSPKVSARRIGSSDQPITSRSPRMKKPTAEIYQKDDKVFSNPAEDESYSSTTVSESSISTSSQTDIERLKVEEYKEGRSLLERCDKLLHSIAEITATELQPSPVSVLDSSFYKDESSSPSPVMKRSIDFKDQPVELEDDIWSLAMSSLESKSDDCDFVYISEILRASIYLPEDSDIFLLLEKQQYLKGKDTSKVSRLQRRLIFDTINEILDRNRQLPPWKPNSWTSTASLQQIWSEFQRIQERDASEDLFEVICGVLRKDLVMGDTISGWVDCPIEMSEAVLDIERLIFKDLIGETIGDLAVLSGDCNKVSALRRKLVF</sequence>
<gene>
    <name evidence="4" type="ORF">SO802_032493</name>
</gene>
<evidence type="ECO:0000256" key="1">
    <source>
        <dbReference type="SAM" id="MobiDB-lite"/>
    </source>
</evidence>
<dbReference type="AlphaFoldDB" id="A0AAW2BC32"/>
<name>A0AAW2BC32_9ROSI</name>
<feature type="compositionally biased region" description="Pro residues" evidence="1">
    <location>
        <begin position="112"/>
        <end position="124"/>
    </location>
</feature>
<feature type="region of interest" description="Disordered" evidence="1">
    <location>
        <begin position="391"/>
        <end position="508"/>
    </location>
</feature>
<reference evidence="4 5" key="1">
    <citation type="submission" date="2024-01" db="EMBL/GenBank/DDBJ databases">
        <title>A telomere-to-telomere, gap-free genome of sweet tea (Lithocarpus litseifolius).</title>
        <authorList>
            <person name="Zhou J."/>
        </authorList>
    </citation>
    <scope>NUCLEOTIDE SEQUENCE [LARGE SCALE GENOMIC DNA]</scope>
    <source>
        <strain evidence="4">Zhou-2022a</strain>
        <tissue evidence="4">Leaf</tissue>
    </source>
</reference>
<protein>
    <recommendedName>
        <fullName evidence="6">DUF4378 domain-containing protein</fullName>
    </recommendedName>
</protein>
<evidence type="ECO:0008006" key="6">
    <source>
        <dbReference type="Google" id="ProtNLM"/>
    </source>
</evidence>
<dbReference type="EMBL" id="JAZDWU010000012">
    <property type="protein sequence ID" value="KAK9982968.1"/>
    <property type="molecule type" value="Genomic_DNA"/>
</dbReference>
<dbReference type="Proteomes" id="UP001459277">
    <property type="component" value="Unassembled WGS sequence"/>
</dbReference>
<accession>A0AAW2BC32</accession>
<dbReference type="InterPro" id="IPR032795">
    <property type="entry name" value="DUF3741-assoc"/>
</dbReference>
<feature type="compositionally biased region" description="Basic and acidic residues" evidence="1">
    <location>
        <begin position="429"/>
        <end position="440"/>
    </location>
</feature>
<dbReference type="InterPro" id="IPR033334">
    <property type="entry name" value="LNG1/2"/>
</dbReference>
<feature type="compositionally biased region" description="Polar residues" evidence="1">
    <location>
        <begin position="448"/>
        <end position="461"/>
    </location>
</feature>
<evidence type="ECO:0000313" key="4">
    <source>
        <dbReference type="EMBL" id="KAK9982968.1"/>
    </source>
</evidence>
<proteinExistence type="predicted"/>
<dbReference type="Pfam" id="PF14309">
    <property type="entry name" value="DUF4378"/>
    <property type="match status" value="1"/>
</dbReference>
<dbReference type="InterPro" id="IPR025486">
    <property type="entry name" value="DUF4378"/>
</dbReference>